<dbReference type="InterPro" id="IPR051317">
    <property type="entry name" value="Gfo/Idh/MocA_oxidoreduct"/>
</dbReference>
<name>A0A0F4XVR7_9PSED</name>
<sequence>MRIGIIGLGNVAELHLTALKELDPDAYVGGWGRTAKRAELFVERFGGRLYASPETLLADEAIDAVIICTNAASHFAFAKQALLAKKHVLIEKPICERPEQIQELAQLAREAGKVCMPSHNYVYAETMQRVRAHIDAGHLGEILNFWAIYNKRHPAEMGSPDLTMSELMVHHVYCMLYFLGRPARIFATGSNVHFDDPQAHDQLMIVAEYPNGTIANLWGSFSADDRSRDPWSVYFKIIGKNGSAVVPWDTTKFGDARLPFWDDGTYWDSFYQIQKFFLGECLTNKRSPLSTMDDALDTAVIMDVARDSIALRQSMEIAYINVDDHFA</sequence>
<dbReference type="Gene3D" id="3.40.50.720">
    <property type="entry name" value="NAD(P)-binding Rossmann-like Domain"/>
    <property type="match status" value="1"/>
</dbReference>
<proteinExistence type="inferred from homology"/>
<dbReference type="PATRIC" id="fig|132476.4.peg.235"/>
<gene>
    <name evidence="5" type="ORF">VP02_01095</name>
</gene>
<protein>
    <submittedName>
        <fullName evidence="5">Oxidoreductase</fullName>
    </submittedName>
</protein>
<dbReference type="InterPro" id="IPR000683">
    <property type="entry name" value="Gfo/Idh/MocA-like_OxRdtase_N"/>
</dbReference>
<dbReference type="InterPro" id="IPR055170">
    <property type="entry name" value="GFO_IDH_MocA-like_dom"/>
</dbReference>
<dbReference type="GO" id="GO:0000166">
    <property type="term" value="F:nucleotide binding"/>
    <property type="evidence" value="ECO:0007669"/>
    <property type="project" value="InterPro"/>
</dbReference>
<dbReference type="GO" id="GO:0016491">
    <property type="term" value="F:oxidoreductase activity"/>
    <property type="evidence" value="ECO:0007669"/>
    <property type="project" value="UniProtKB-KW"/>
</dbReference>
<dbReference type="PANTHER" id="PTHR43708">
    <property type="entry name" value="CONSERVED EXPRESSED OXIDOREDUCTASE (EUROFUNG)"/>
    <property type="match status" value="1"/>
</dbReference>
<dbReference type="Proteomes" id="UP000033662">
    <property type="component" value="Unassembled WGS sequence"/>
</dbReference>
<accession>A0A0F4XVR7</accession>
<reference evidence="5 6" key="1">
    <citation type="submission" date="2015-03" db="EMBL/GenBank/DDBJ databases">
        <title>Pseudomonas fluorescens 1855-344 Genome sequencing and assembly.</title>
        <authorList>
            <person name="Eng W.W.H."/>
            <person name="Gan H.M."/>
            <person name="Savka M.A."/>
        </authorList>
    </citation>
    <scope>NUCLEOTIDE SEQUENCE [LARGE SCALE GENOMIC DNA]</scope>
    <source>
        <strain evidence="5 6">1855-344</strain>
    </source>
</reference>
<dbReference type="InterPro" id="IPR036291">
    <property type="entry name" value="NAD(P)-bd_dom_sf"/>
</dbReference>
<dbReference type="EMBL" id="JZXC01000001">
    <property type="protein sequence ID" value="KKA09977.1"/>
    <property type="molecule type" value="Genomic_DNA"/>
</dbReference>
<evidence type="ECO:0000256" key="1">
    <source>
        <dbReference type="ARBA" id="ARBA00010928"/>
    </source>
</evidence>
<dbReference type="Pfam" id="PF01408">
    <property type="entry name" value="GFO_IDH_MocA"/>
    <property type="match status" value="1"/>
</dbReference>
<evidence type="ECO:0000256" key="2">
    <source>
        <dbReference type="ARBA" id="ARBA00023002"/>
    </source>
</evidence>
<dbReference type="SUPFAM" id="SSF51735">
    <property type="entry name" value="NAD(P)-binding Rossmann-fold domains"/>
    <property type="match status" value="1"/>
</dbReference>
<evidence type="ECO:0000313" key="5">
    <source>
        <dbReference type="EMBL" id="KKA09977.1"/>
    </source>
</evidence>
<organism evidence="5 6">
    <name type="scientific">Pseudomonas kilonensis</name>
    <dbReference type="NCBI Taxonomy" id="132476"/>
    <lineage>
        <taxon>Bacteria</taxon>
        <taxon>Pseudomonadati</taxon>
        <taxon>Pseudomonadota</taxon>
        <taxon>Gammaproteobacteria</taxon>
        <taxon>Pseudomonadales</taxon>
        <taxon>Pseudomonadaceae</taxon>
        <taxon>Pseudomonas</taxon>
    </lineage>
</organism>
<feature type="domain" description="Gfo/Idh/MocA-like oxidoreductase N-terminal" evidence="3">
    <location>
        <begin position="1"/>
        <end position="118"/>
    </location>
</feature>
<evidence type="ECO:0000259" key="3">
    <source>
        <dbReference type="Pfam" id="PF01408"/>
    </source>
</evidence>
<comment type="similarity">
    <text evidence="1">Belongs to the Gfo/Idh/MocA family.</text>
</comment>
<dbReference type="SUPFAM" id="SSF55347">
    <property type="entry name" value="Glyceraldehyde-3-phosphate dehydrogenase-like, C-terminal domain"/>
    <property type="match status" value="1"/>
</dbReference>
<dbReference type="AlphaFoldDB" id="A0A0F4XVR7"/>
<comment type="caution">
    <text evidence="5">The sequence shown here is derived from an EMBL/GenBank/DDBJ whole genome shotgun (WGS) entry which is preliminary data.</text>
</comment>
<keyword evidence="2" id="KW-0560">Oxidoreductase</keyword>
<dbReference type="Pfam" id="PF22725">
    <property type="entry name" value="GFO_IDH_MocA_C3"/>
    <property type="match status" value="1"/>
</dbReference>
<dbReference type="OrthoDB" id="9774191at2"/>
<evidence type="ECO:0000259" key="4">
    <source>
        <dbReference type="Pfam" id="PF22725"/>
    </source>
</evidence>
<dbReference type="PANTHER" id="PTHR43708:SF5">
    <property type="entry name" value="CONSERVED EXPRESSED OXIDOREDUCTASE (EUROFUNG)-RELATED"/>
    <property type="match status" value="1"/>
</dbReference>
<dbReference type="Gene3D" id="3.30.360.10">
    <property type="entry name" value="Dihydrodipicolinate Reductase, domain 2"/>
    <property type="match status" value="1"/>
</dbReference>
<evidence type="ECO:0000313" key="6">
    <source>
        <dbReference type="Proteomes" id="UP000033662"/>
    </source>
</evidence>
<feature type="domain" description="GFO/IDH/MocA-like oxidoreductase" evidence="4">
    <location>
        <begin position="127"/>
        <end position="244"/>
    </location>
</feature>